<dbReference type="STRING" id="879819.A0A0J1ASY3"/>
<evidence type="ECO:0000256" key="5">
    <source>
        <dbReference type="PIRNR" id="PIRNR000915"/>
    </source>
</evidence>
<dbReference type="EMBL" id="KQ087308">
    <property type="protein sequence ID" value="KLT38424.1"/>
    <property type="molecule type" value="Genomic_DNA"/>
</dbReference>
<dbReference type="SUPFAM" id="SSF56784">
    <property type="entry name" value="HAD-like"/>
    <property type="match status" value="1"/>
</dbReference>
<keyword evidence="10" id="KW-1185">Reference proteome</keyword>
<evidence type="ECO:0000256" key="6">
    <source>
        <dbReference type="PIRSR" id="PIRSR000915-1"/>
    </source>
</evidence>
<dbReference type="EC" id="3.1.3.41" evidence="3 5"/>
<name>A0A0J1ASY3_9TREE</name>
<dbReference type="FunFam" id="3.40.50.1000:FF:000039">
    <property type="entry name" value="Phosphoglycolate phosphatase"/>
    <property type="match status" value="1"/>
</dbReference>
<dbReference type="OrthoDB" id="413953at2759"/>
<dbReference type="NCBIfam" id="TIGR01460">
    <property type="entry name" value="HAD-SF-IIA"/>
    <property type="match status" value="1"/>
</dbReference>
<dbReference type="GO" id="GO:0004035">
    <property type="term" value="F:alkaline phosphatase activity"/>
    <property type="evidence" value="ECO:0007669"/>
    <property type="project" value="TreeGrafter"/>
</dbReference>
<dbReference type="PANTHER" id="PTHR19288">
    <property type="entry name" value="4-NITROPHENYLPHOSPHATASE-RELATED"/>
    <property type="match status" value="1"/>
</dbReference>
<dbReference type="InterPro" id="IPR006357">
    <property type="entry name" value="HAD-SF_hydro_IIA"/>
</dbReference>
<feature type="binding site" evidence="7">
    <location>
        <position position="234"/>
    </location>
    <ligand>
        <name>substrate</name>
    </ligand>
</feature>
<organism evidence="9 10">
    <name type="scientific">Cutaneotrichosporon oleaginosum</name>
    <dbReference type="NCBI Taxonomy" id="879819"/>
    <lineage>
        <taxon>Eukaryota</taxon>
        <taxon>Fungi</taxon>
        <taxon>Dikarya</taxon>
        <taxon>Basidiomycota</taxon>
        <taxon>Agaricomycotina</taxon>
        <taxon>Tremellomycetes</taxon>
        <taxon>Trichosporonales</taxon>
        <taxon>Trichosporonaceae</taxon>
        <taxon>Cutaneotrichosporon</taxon>
    </lineage>
</organism>
<dbReference type="PIRSF" id="PIRSF000915">
    <property type="entry name" value="PGP-type_phosphatase"/>
    <property type="match status" value="1"/>
</dbReference>
<feature type="active site" description="Nucleophile" evidence="6">
    <location>
        <position position="35"/>
    </location>
</feature>
<dbReference type="InterPro" id="IPR036412">
    <property type="entry name" value="HAD-like_sf"/>
</dbReference>
<dbReference type="InterPro" id="IPR006349">
    <property type="entry name" value="PGP_euk"/>
</dbReference>
<feature type="binding site" evidence="8">
    <location>
        <position position="35"/>
    </location>
    <ligand>
        <name>Mg(2+)</name>
        <dbReference type="ChEBI" id="CHEBI:18420"/>
    </ligand>
</feature>
<evidence type="ECO:0000256" key="1">
    <source>
        <dbReference type="ARBA" id="ARBA00022801"/>
    </source>
</evidence>
<evidence type="ECO:0000256" key="4">
    <source>
        <dbReference type="ARBA" id="ARBA00069197"/>
    </source>
</evidence>
<evidence type="ECO:0000256" key="7">
    <source>
        <dbReference type="PIRSR" id="PIRSR000915-2"/>
    </source>
</evidence>
<evidence type="ECO:0000313" key="10">
    <source>
        <dbReference type="Proteomes" id="UP000053611"/>
    </source>
</evidence>
<dbReference type="Pfam" id="PF13344">
    <property type="entry name" value="Hydrolase_6"/>
    <property type="match status" value="1"/>
</dbReference>
<dbReference type="Proteomes" id="UP000053611">
    <property type="component" value="Unassembled WGS sequence"/>
</dbReference>
<accession>A0A0J1ASY3</accession>
<evidence type="ECO:0000313" key="9">
    <source>
        <dbReference type="EMBL" id="KLT38424.1"/>
    </source>
</evidence>
<dbReference type="GO" id="GO:0008967">
    <property type="term" value="F:phosphoglycolate phosphatase activity"/>
    <property type="evidence" value="ECO:0007669"/>
    <property type="project" value="TreeGrafter"/>
</dbReference>
<dbReference type="GeneID" id="28982215"/>
<dbReference type="NCBIfam" id="TIGR01452">
    <property type="entry name" value="PGP_euk"/>
    <property type="match status" value="1"/>
</dbReference>
<evidence type="ECO:0000256" key="8">
    <source>
        <dbReference type="PIRSR" id="PIRSR000915-3"/>
    </source>
</evidence>
<comment type="cofactor">
    <cofactor evidence="8">
        <name>Mg(2+)</name>
        <dbReference type="ChEBI" id="CHEBI:18420"/>
    </cofactor>
    <text evidence="8">Divalent metal ions. Mg(2+) is the most effective.</text>
</comment>
<evidence type="ECO:0000256" key="3">
    <source>
        <dbReference type="ARBA" id="ARBA00066659"/>
    </source>
</evidence>
<feature type="binding site" evidence="8">
    <location>
        <position position="259"/>
    </location>
    <ligand>
        <name>Mg(2+)</name>
        <dbReference type="ChEBI" id="CHEBI:18420"/>
    </ligand>
</feature>
<sequence length="314" mass="34723">MTVPNDANAARKPPFLRSRDEYKTLFDSVDTFLLDCDGVIYHGPVVVPGVKRVLQMMRDAGKKVIFVTNNATKSRAMYKKTFDKLGIPVDEAEIFGSAYASAVYMREVLNFPEDKRVYVLGEKGLEDELDAKGIKRTGGTDPEDRVFLPSMDFSAYKPDPTIGAVLCGFDSGINYKKLCKAYSYLRDDPSVHFLLTNQDKTFPTNGTTYVGSGSLSAPLVFALQGKREPTVIGKPNKPMMDAIIAEHHFDPKRALMVGDNLLTDIAFGNNSDVRTLLVMGGVTHKEEVYGENPSEIVPTFVMESLGDLEQLLDN</sequence>
<protein>
    <recommendedName>
        <fullName evidence="4 5">4-nitrophenylphosphatase</fullName>
        <shortName evidence="5">PNPPase</shortName>
        <ecNumber evidence="3 5">3.1.3.41</ecNumber>
    </recommendedName>
</protein>
<comment type="catalytic activity">
    <reaction evidence="2 5">
        <text>4-nitrophenyl phosphate + H2O = 4-nitrophenol + phosphate + H(+)</text>
        <dbReference type="Rhea" id="RHEA:21664"/>
        <dbReference type="ChEBI" id="CHEBI:15377"/>
        <dbReference type="ChEBI" id="CHEBI:15378"/>
        <dbReference type="ChEBI" id="CHEBI:43474"/>
        <dbReference type="ChEBI" id="CHEBI:57917"/>
        <dbReference type="ChEBI" id="CHEBI:61146"/>
        <dbReference type="EC" id="3.1.3.41"/>
    </reaction>
</comment>
<dbReference type="Pfam" id="PF13242">
    <property type="entry name" value="Hydrolase_like"/>
    <property type="match status" value="1"/>
</dbReference>
<feature type="binding site" evidence="8">
    <location>
        <position position="37"/>
    </location>
    <ligand>
        <name>Mg(2+)</name>
        <dbReference type="ChEBI" id="CHEBI:18420"/>
    </ligand>
</feature>
<keyword evidence="8" id="KW-0479">Metal-binding</keyword>
<dbReference type="GO" id="GO:0046872">
    <property type="term" value="F:metal ion binding"/>
    <property type="evidence" value="ECO:0007669"/>
    <property type="project" value="UniProtKB-KW"/>
</dbReference>
<dbReference type="InterPro" id="IPR023214">
    <property type="entry name" value="HAD_sf"/>
</dbReference>
<feature type="active site" description="Proton donor" evidence="6">
    <location>
        <position position="37"/>
    </location>
</feature>
<evidence type="ECO:0000256" key="2">
    <source>
        <dbReference type="ARBA" id="ARBA00050247"/>
    </source>
</evidence>
<dbReference type="PANTHER" id="PTHR19288:SF46">
    <property type="entry name" value="HALOACID DEHALOGENASE-LIKE HYDROLASE DOMAIN-CONTAINING PROTEIN 2"/>
    <property type="match status" value="1"/>
</dbReference>
<dbReference type="Gene3D" id="3.40.50.1000">
    <property type="entry name" value="HAD superfamily/HAD-like"/>
    <property type="match status" value="2"/>
</dbReference>
<gene>
    <name evidence="9" type="ORF">CC85DRAFT_281182</name>
</gene>
<reference evidence="9 10" key="1">
    <citation type="submission" date="2015-03" db="EMBL/GenBank/DDBJ databases">
        <title>Genomics and transcriptomics of the oil-accumulating basidiomycete yeast T. oleaginosus allow insights into substrate utilization and the diverse evolutionary trajectories of mating systems in fungi.</title>
        <authorList>
            <consortium name="DOE Joint Genome Institute"/>
            <person name="Kourist R."/>
            <person name="Kracht O."/>
            <person name="Bracharz F."/>
            <person name="Lipzen A."/>
            <person name="Nolan M."/>
            <person name="Ohm R."/>
            <person name="Grigoriev I."/>
            <person name="Sun S."/>
            <person name="Heitman J."/>
            <person name="Bruck T."/>
            <person name="Nowrousian M."/>
        </authorList>
    </citation>
    <scope>NUCLEOTIDE SEQUENCE [LARGE SCALE GENOMIC DNA]</scope>
    <source>
        <strain evidence="9 10">IBC0246</strain>
    </source>
</reference>
<proteinExistence type="predicted"/>
<dbReference type="RefSeq" id="XP_018274915.1">
    <property type="nucleotide sequence ID" value="XM_018421612.1"/>
</dbReference>
<dbReference type="AlphaFoldDB" id="A0A0J1ASY3"/>
<dbReference type="GO" id="GO:0005737">
    <property type="term" value="C:cytoplasm"/>
    <property type="evidence" value="ECO:0007669"/>
    <property type="project" value="TreeGrafter"/>
</dbReference>
<keyword evidence="1 5" id="KW-0378">Hydrolase</keyword>
<keyword evidence="8" id="KW-0460">Magnesium</keyword>